<gene>
    <name evidence="3" type="primary">uspA29</name>
    <name evidence="3" type="ORF">AArcSl_2841</name>
</gene>
<evidence type="ECO:0000256" key="1">
    <source>
        <dbReference type="ARBA" id="ARBA00008791"/>
    </source>
</evidence>
<dbReference type="Gene3D" id="3.40.50.620">
    <property type="entry name" value="HUPs"/>
    <property type="match status" value="1"/>
</dbReference>
<dbReference type="PANTHER" id="PTHR46268">
    <property type="entry name" value="STRESS RESPONSE PROTEIN NHAX"/>
    <property type="match status" value="1"/>
</dbReference>
<dbReference type="Proteomes" id="UP000263012">
    <property type="component" value="Chromosome"/>
</dbReference>
<dbReference type="KEGG" id="hdf:AArcSl_2841"/>
<dbReference type="InterPro" id="IPR014729">
    <property type="entry name" value="Rossmann-like_a/b/a_fold"/>
</dbReference>
<dbReference type="Pfam" id="PF00582">
    <property type="entry name" value="Usp"/>
    <property type="match status" value="1"/>
</dbReference>
<feature type="domain" description="UspA" evidence="2">
    <location>
        <begin position="1"/>
        <end position="142"/>
    </location>
</feature>
<evidence type="ECO:0000313" key="3">
    <source>
        <dbReference type="EMBL" id="AUX10456.1"/>
    </source>
</evidence>
<dbReference type="GeneID" id="37879198"/>
<dbReference type="RefSeq" id="WP_119820761.1">
    <property type="nucleotide sequence ID" value="NZ_CP025066.1"/>
</dbReference>
<keyword evidence="4" id="KW-1185">Reference proteome</keyword>
<dbReference type="SUPFAM" id="SSF52402">
    <property type="entry name" value="Adenine nucleotide alpha hydrolases-like"/>
    <property type="match status" value="1"/>
</dbReference>
<accession>A0A343TMY4</accession>
<dbReference type="PANTHER" id="PTHR46268:SF24">
    <property type="entry name" value="UNIVERSAL STRESS PROTEIN"/>
    <property type="match status" value="1"/>
</dbReference>
<dbReference type="PRINTS" id="PR01438">
    <property type="entry name" value="UNVRSLSTRESS"/>
</dbReference>
<dbReference type="InterPro" id="IPR006015">
    <property type="entry name" value="Universal_stress_UspA"/>
</dbReference>
<dbReference type="CDD" id="cd00293">
    <property type="entry name" value="USP-like"/>
    <property type="match status" value="1"/>
</dbReference>
<sequence>MTQQILVPMDESPVAEKALQYAIDTHPDAEITVLYVIHLEPLPGKGSVITFEEPMLEGAYGHAEQLFEQAGEIASEAGYEGELETETAEGKPSQEIIEYAEDHDFDAIVMGSHGRDGTARILLGSVAETVVRRAPVPVTVVR</sequence>
<evidence type="ECO:0000313" key="4">
    <source>
        <dbReference type="Proteomes" id="UP000263012"/>
    </source>
</evidence>
<dbReference type="AlphaFoldDB" id="A0A343TMY4"/>
<dbReference type="OrthoDB" id="105697at2157"/>
<proteinExistence type="inferred from homology"/>
<reference evidence="4" key="1">
    <citation type="submission" date="2017-11" db="EMBL/GenBank/DDBJ databases">
        <title>Phenotypic and genomic properties of facultatively anaerobic sulfur-reducing natronoarchaea from hypersaline soda lakes.</title>
        <authorList>
            <person name="Sorokin D.Y."/>
            <person name="Kublanov I.V."/>
            <person name="Roman P."/>
            <person name="Sinninghe Damste J.S."/>
            <person name="Golyshin P.N."/>
            <person name="Rojo D."/>
            <person name="Ciordia S."/>
            <person name="Mena M.D.C."/>
            <person name="Ferrer M."/>
            <person name="Messina E."/>
            <person name="Smedile F."/>
            <person name="La Spada G."/>
            <person name="La Cono V."/>
            <person name="Yakimov M.M."/>
        </authorList>
    </citation>
    <scope>NUCLEOTIDE SEQUENCE [LARGE SCALE GENOMIC DNA]</scope>
    <source>
        <strain evidence="4">AArc-Sl</strain>
    </source>
</reference>
<comment type="similarity">
    <text evidence="1">Belongs to the universal stress protein A family.</text>
</comment>
<protein>
    <submittedName>
        <fullName evidence="3">Universal stress protein UspA</fullName>
    </submittedName>
</protein>
<organism evidence="3 4">
    <name type="scientific">Halalkaliarchaeum desulfuricum</name>
    <dbReference type="NCBI Taxonomy" id="2055893"/>
    <lineage>
        <taxon>Archaea</taxon>
        <taxon>Methanobacteriati</taxon>
        <taxon>Methanobacteriota</taxon>
        <taxon>Stenosarchaea group</taxon>
        <taxon>Halobacteria</taxon>
        <taxon>Halobacteriales</taxon>
        <taxon>Haloferacaceae</taxon>
        <taxon>Halalkaliarchaeum</taxon>
    </lineage>
</organism>
<dbReference type="InterPro" id="IPR006016">
    <property type="entry name" value="UspA"/>
</dbReference>
<evidence type="ECO:0000259" key="2">
    <source>
        <dbReference type="Pfam" id="PF00582"/>
    </source>
</evidence>
<dbReference type="EMBL" id="CP025066">
    <property type="protein sequence ID" value="AUX10456.1"/>
    <property type="molecule type" value="Genomic_DNA"/>
</dbReference>
<name>A0A343TMY4_9EURY</name>